<gene>
    <name evidence="5" type="ORF">RM530_04610</name>
</gene>
<dbReference type="Pfam" id="PF12852">
    <property type="entry name" value="Cupin_6"/>
    <property type="match status" value="1"/>
</dbReference>
<dbReference type="Gene3D" id="1.10.10.60">
    <property type="entry name" value="Homeodomain-like"/>
    <property type="match status" value="2"/>
</dbReference>
<keyword evidence="1" id="KW-0805">Transcription regulation</keyword>
<evidence type="ECO:0000256" key="3">
    <source>
        <dbReference type="ARBA" id="ARBA00023163"/>
    </source>
</evidence>
<dbReference type="InterPro" id="IPR032783">
    <property type="entry name" value="AraC_lig"/>
</dbReference>
<comment type="caution">
    <text evidence="5">The sequence shown here is derived from an EMBL/GenBank/DDBJ whole genome shotgun (WGS) entry which is preliminary data.</text>
</comment>
<dbReference type="InterPro" id="IPR050204">
    <property type="entry name" value="AraC_XylS_family_regulators"/>
</dbReference>
<dbReference type="Pfam" id="PF12833">
    <property type="entry name" value="HTH_18"/>
    <property type="match status" value="1"/>
</dbReference>
<evidence type="ECO:0000313" key="6">
    <source>
        <dbReference type="Proteomes" id="UP001254608"/>
    </source>
</evidence>
<accession>A0ABU2WFI7</accession>
<evidence type="ECO:0000259" key="4">
    <source>
        <dbReference type="PROSITE" id="PS01124"/>
    </source>
</evidence>
<proteinExistence type="predicted"/>
<feature type="domain" description="HTH araC/xylS-type" evidence="4">
    <location>
        <begin position="195"/>
        <end position="293"/>
    </location>
</feature>
<dbReference type="PANTHER" id="PTHR46796:SF7">
    <property type="entry name" value="ARAC FAMILY TRANSCRIPTIONAL REGULATOR"/>
    <property type="match status" value="1"/>
</dbReference>
<evidence type="ECO:0000256" key="1">
    <source>
        <dbReference type="ARBA" id="ARBA00023015"/>
    </source>
</evidence>
<dbReference type="InterPro" id="IPR018060">
    <property type="entry name" value="HTH_AraC"/>
</dbReference>
<dbReference type="PROSITE" id="PS01124">
    <property type="entry name" value="HTH_ARAC_FAMILY_2"/>
    <property type="match status" value="1"/>
</dbReference>
<sequence>MSPEDDLLSSVLSAYHLRAGVYGSPRFCGAWQHSTTGMHRGAFHLVGTGGAWFHTRQQAEPIRLEPGDLVVLPHDAWHMLSAGPVLHGEDSIPIQEGDGPYTVMVCGFFEFELGDKNPILDALPEVLVITYREGGRALAALGELMMAETDGSSVGTRTVLDKLADTLFVMVVRFYVNGLSEQRGVLAALADERLRRALAAMHRKPGADWTLESLAQEAGMSRSNFSQHFAAVVGSTPINYLTRWRMIQAELALRKPRVSVAAVAEQMGYETEAAFRKAFKRVHGIGPGAIKRWLKERMP</sequence>
<keyword evidence="6" id="KW-1185">Reference proteome</keyword>
<organism evidence="5 6">
    <name type="scientific">Banduia mediterranea</name>
    <dbReference type="NCBI Taxonomy" id="3075609"/>
    <lineage>
        <taxon>Bacteria</taxon>
        <taxon>Pseudomonadati</taxon>
        <taxon>Pseudomonadota</taxon>
        <taxon>Gammaproteobacteria</taxon>
        <taxon>Nevskiales</taxon>
        <taxon>Algiphilaceae</taxon>
        <taxon>Banduia</taxon>
    </lineage>
</organism>
<name>A0ABU2WFI7_9GAMM</name>
<dbReference type="InterPro" id="IPR009057">
    <property type="entry name" value="Homeodomain-like_sf"/>
</dbReference>
<dbReference type="SMART" id="SM00342">
    <property type="entry name" value="HTH_ARAC"/>
    <property type="match status" value="1"/>
</dbReference>
<evidence type="ECO:0000313" key="5">
    <source>
        <dbReference type="EMBL" id="MDT0496643.1"/>
    </source>
</evidence>
<keyword evidence="2" id="KW-0238">DNA-binding</keyword>
<dbReference type="Proteomes" id="UP001254608">
    <property type="component" value="Unassembled WGS sequence"/>
</dbReference>
<reference evidence="5 6" key="1">
    <citation type="submission" date="2023-09" db="EMBL/GenBank/DDBJ databases">
        <authorList>
            <person name="Rey-Velasco X."/>
        </authorList>
    </citation>
    <scope>NUCLEOTIDE SEQUENCE [LARGE SCALE GENOMIC DNA]</scope>
    <source>
        <strain evidence="5 6">W345</strain>
    </source>
</reference>
<dbReference type="SUPFAM" id="SSF46689">
    <property type="entry name" value="Homeodomain-like"/>
    <property type="match status" value="2"/>
</dbReference>
<evidence type="ECO:0000256" key="2">
    <source>
        <dbReference type="ARBA" id="ARBA00023125"/>
    </source>
</evidence>
<keyword evidence="3" id="KW-0804">Transcription</keyword>
<protein>
    <submittedName>
        <fullName evidence="5">AraC family transcriptional regulator</fullName>
    </submittedName>
</protein>
<dbReference type="PANTHER" id="PTHR46796">
    <property type="entry name" value="HTH-TYPE TRANSCRIPTIONAL ACTIVATOR RHAS-RELATED"/>
    <property type="match status" value="1"/>
</dbReference>
<dbReference type="EMBL" id="JAVRIC010000004">
    <property type="protein sequence ID" value="MDT0496643.1"/>
    <property type="molecule type" value="Genomic_DNA"/>
</dbReference>